<dbReference type="RefSeq" id="WP_265572290.1">
    <property type="nucleotide sequence ID" value="NZ_CP083974.1"/>
</dbReference>
<evidence type="ECO:0000313" key="3">
    <source>
        <dbReference type="Proteomes" id="UP001162740"/>
    </source>
</evidence>
<dbReference type="GO" id="GO:0016491">
    <property type="term" value="F:oxidoreductase activity"/>
    <property type="evidence" value="ECO:0007669"/>
    <property type="project" value="InterPro"/>
</dbReference>
<gene>
    <name evidence="2" type="ORF">KUM34_021165</name>
</gene>
<organism evidence="2 3">
    <name type="scientific">Rhodococcus rhodochrous</name>
    <dbReference type="NCBI Taxonomy" id="1829"/>
    <lineage>
        <taxon>Bacteria</taxon>
        <taxon>Bacillati</taxon>
        <taxon>Actinomycetota</taxon>
        <taxon>Actinomycetes</taxon>
        <taxon>Mycobacteriales</taxon>
        <taxon>Nocardiaceae</taxon>
        <taxon>Rhodococcus</taxon>
    </lineage>
</organism>
<dbReference type="InterPro" id="IPR016169">
    <property type="entry name" value="FAD-bd_PCMH_sub2"/>
</dbReference>
<dbReference type="InterPro" id="IPR051312">
    <property type="entry name" value="Diverse_Substr_Oxidored"/>
</dbReference>
<protein>
    <submittedName>
        <fullName evidence="2">FAD binding domain-containing protein</fullName>
    </submittedName>
</protein>
<dbReference type="Pfam" id="PF00941">
    <property type="entry name" value="FAD_binding_5"/>
    <property type="match status" value="1"/>
</dbReference>
<name>A0AA46WU58_RHORH</name>
<accession>A0AA46WU58</accession>
<evidence type="ECO:0000259" key="1">
    <source>
        <dbReference type="PROSITE" id="PS51387"/>
    </source>
</evidence>
<dbReference type="GO" id="GO:0071949">
    <property type="term" value="F:FAD binding"/>
    <property type="evidence" value="ECO:0007669"/>
    <property type="project" value="InterPro"/>
</dbReference>
<dbReference type="PANTHER" id="PTHR42659:SF9">
    <property type="entry name" value="XANTHINE DEHYDROGENASE FAD-BINDING SUBUNIT XDHB-RELATED"/>
    <property type="match status" value="1"/>
</dbReference>
<evidence type="ECO:0000313" key="2">
    <source>
        <dbReference type="EMBL" id="UZF44338.1"/>
    </source>
</evidence>
<reference evidence="2 3" key="1">
    <citation type="journal article" date="2021" name="Front. Microbiol.">
        <title>Bacterial Transformation of Aromatic Monomers in Softwood Black Liquor.</title>
        <authorList>
            <person name="Navas L.E."/>
            <person name="Dexter G."/>
            <person name="Liu J."/>
            <person name="Levy-Booth D."/>
            <person name="Cho M."/>
            <person name="Jang S.K."/>
            <person name="Mansfield S.D."/>
            <person name="Renneckar S."/>
            <person name="Mohn W.W."/>
            <person name="Eltis L.D."/>
        </authorList>
    </citation>
    <scope>NUCLEOTIDE SEQUENCE [LARGE SCALE GENOMIC DNA]</scope>
    <source>
        <strain evidence="2 3">GD02</strain>
    </source>
</reference>
<sequence length="271" mass="28364">MTTHLFASTWGEAVYAARTADSVIIGGGTSVQPWLTSTGTEPSVLIHLRDIPGAGTIEPIEASEGPLAESVTRVRIGAMARISDAALVPWFGGVQPSWFATPAVRRRATVVGNVVSRFGPRELVPVLAACRGRLLVMDEDGLRTMDVTTVPPAGLADGEVACAVELHKPGRIAFERVSVRPSMSRSEIAVAGAIGRGCGAALSGGIGGRSMFVEDAESSLVDPSGAERFAAACRRTYCSGTEVDSDVVRLLSGLAERVHRALHASKGDREC</sequence>
<dbReference type="SUPFAM" id="SSF56176">
    <property type="entry name" value="FAD-binding/transporter-associated domain-like"/>
    <property type="match status" value="1"/>
</dbReference>
<dbReference type="InterPro" id="IPR016166">
    <property type="entry name" value="FAD-bd_PCMH"/>
</dbReference>
<dbReference type="InterPro" id="IPR036318">
    <property type="entry name" value="FAD-bd_PCMH-like_sf"/>
</dbReference>
<dbReference type="EMBL" id="CP083974">
    <property type="protein sequence ID" value="UZF44338.1"/>
    <property type="molecule type" value="Genomic_DNA"/>
</dbReference>
<dbReference type="Gene3D" id="3.30.465.10">
    <property type="match status" value="1"/>
</dbReference>
<dbReference type="AlphaFoldDB" id="A0AA46WU58"/>
<dbReference type="InterPro" id="IPR002346">
    <property type="entry name" value="Mopterin_DH_FAD-bd"/>
</dbReference>
<proteinExistence type="predicted"/>
<dbReference type="PANTHER" id="PTHR42659">
    <property type="entry name" value="XANTHINE DEHYDROGENASE SUBUNIT C-RELATED"/>
    <property type="match status" value="1"/>
</dbReference>
<feature type="domain" description="FAD-binding PCMH-type" evidence="1">
    <location>
        <begin position="1"/>
        <end position="171"/>
    </location>
</feature>
<dbReference type="PROSITE" id="PS51387">
    <property type="entry name" value="FAD_PCMH"/>
    <property type="match status" value="1"/>
</dbReference>
<dbReference type="Proteomes" id="UP001162740">
    <property type="component" value="Chromosome"/>
</dbReference>